<proteinExistence type="predicted"/>
<protein>
    <submittedName>
        <fullName evidence="2">Xylose isomerase</fullName>
    </submittedName>
</protein>
<dbReference type="EMBL" id="QQNH01000010">
    <property type="protein sequence ID" value="RDE08866.1"/>
    <property type="molecule type" value="Genomic_DNA"/>
</dbReference>
<evidence type="ECO:0000259" key="1">
    <source>
        <dbReference type="Pfam" id="PF01261"/>
    </source>
</evidence>
<evidence type="ECO:0000313" key="2">
    <source>
        <dbReference type="EMBL" id="RDE08866.1"/>
    </source>
</evidence>
<dbReference type="PANTHER" id="PTHR12110">
    <property type="entry name" value="HYDROXYPYRUVATE ISOMERASE"/>
    <property type="match status" value="1"/>
</dbReference>
<sequence length="280" mass="30124">MALSLSNVCGMNFHYMRHPLRSFLDDAAALGLTRVEIWGAAPHFYIGDNSLAAARELGREVRARGMALACFTPEQCVYPINLGSSEPVLRDRSQRYFLECLEMCVEMGSPALLVTPGSGYANQPAEEAWARCVASLALLADRAERLGITLFFEALPPAWSNIAVTAPDVRRMLDAVASPALKGMMDTSAARLTREDVGDFARALGADLAHMHMTDADDGGAHLAWGDGILDLDAYIADLNAAGYDGALSLEITNARYYLDPMPAMRKSVEALAAAIARAA</sequence>
<feature type="domain" description="Xylose isomerase-like TIM barrel" evidence="1">
    <location>
        <begin position="24"/>
        <end position="273"/>
    </location>
</feature>
<keyword evidence="2" id="KW-0413">Isomerase</keyword>
<comment type="caution">
    <text evidence="2">The sequence shown here is derived from an EMBL/GenBank/DDBJ whole genome shotgun (WGS) entry which is preliminary data.</text>
</comment>
<dbReference type="SUPFAM" id="SSF51658">
    <property type="entry name" value="Xylose isomerase-like"/>
    <property type="match status" value="1"/>
</dbReference>
<dbReference type="Proteomes" id="UP000253759">
    <property type="component" value="Unassembled WGS sequence"/>
</dbReference>
<dbReference type="InterPro" id="IPR013022">
    <property type="entry name" value="Xyl_isomerase-like_TIM-brl"/>
</dbReference>
<dbReference type="Pfam" id="PF01261">
    <property type="entry name" value="AP_endonuc_2"/>
    <property type="match status" value="1"/>
</dbReference>
<dbReference type="OrthoDB" id="7245925at2"/>
<reference evidence="3" key="1">
    <citation type="submission" date="2018-07" db="EMBL/GenBank/DDBJ databases">
        <authorList>
            <person name="Liu B.-T."/>
            <person name="Du Z."/>
        </authorList>
    </citation>
    <scope>NUCLEOTIDE SEQUENCE [LARGE SCALE GENOMIC DNA]</scope>
    <source>
        <strain evidence="3">XYN52</strain>
    </source>
</reference>
<dbReference type="GO" id="GO:0016853">
    <property type="term" value="F:isomerase activity"/>
    <property type="evidence" value="ECO:0007669"/>
    <property type="project" value="UniProtKB-KW"/>
</dbReference>
<dbReference type="PANTHER" id="PTHR12110:SF53">
    <property type="entry name" value="BLR5974 PROTEIN"/>
    <property type="match status" value="1"/>
</dbReference>
<dbReference type="AlphaFoldDB" id="A0A369W2G0"/>
<organism evidence="2 3">
    <name type="scientific">Pelagibacterium lacus</name>
    <dbReference type="NCBI Taxonomy" id="2282655"/>
    <lineage>
        <taxon>Bacteria</taxon>
        <taxon>Pseudomonadati</taxon>
        <taxon>Pseudomonadota</taxon>
        <taxon>Alphaproteobacteria</taxon>
        <taxon>Hyphomicrobiales</taxon>
        <taxon>Devosiaceae</taxon>
        <taxon>Pelagibacterium</taxon>
    </lineage>
</organism>
<gene>
    <name evidence="2" type="ORF">DVH29_08915</name>
</gene>
<accession>A0A369W2G0</accession>
<dbReference type="RefSeq" id="WP_114645833.1">
    <property type="nucleotide sequence ID" value="NZ_QQNH01000010.1"/>
</dbReference>
<keyword evidence="3" id="KW-1185">Reference proteome</keyword>
<dbReference type="InterPro" id="IPR050312">
    <property type="entry name" value="IolE/XylAMocC-like"/>
</dbReference>
<dbReference type="Gene3D" id="3.20.20.150">
    <property type="entry name" value="Divalent-metal-dependent TIM barrel enzymes"/>
    <property type="match status" value="1"/>
</dbReference>
<dbReference type="InterPro" id="IPR036237">
    <property type="entry name" value="Xyl_isomerase-like_sf"/>
</dbReference>
<name>A0A369W2G0_9HYPH</name>
<evidence type="ECO:0000313" key="3">
    <source>
        <dbReference type="Proteomes" id="UP000253759"/>
    </source>
</evidence>